<protein>
    <submittedName>
        <fullName evidence="6">Helix-turn-helix domain-containing protein</fullName>
    </submittedName>
</protein>
<dbReference type="InterPro" id="IPR016032">
    <property type="entry name" value="Sig_transdc_resp-reg_C-effctor"/>
</dbReference>
<dbReference type="GO" id="GO:0006355">
    <property type="term" value="P:regulation of DNA-templated transcription"/>
    <property type="evidence" value="ECO:0007669"/>
    <property type="project" value="InterPro"/>
</dbReference>
<keyword evidence="2 4" id="KW-0238">DNA-binding</keyword>
<keyword evidence="3" id="KW-0804">Transcription</keyword>
<dbReference type="Gene3D" id="1.10.10.10">
    <property type="entry name" value="Winged helix-like DNA-binding domain superfamily/Winged helix DNA-binding domain"/>
    <property type="match status" value="1"/>
</dbReference>
<sequence>MNTILLLTKSAFNEIEFKNDLEKLGYEVLVSTQIKPYIFNTNSFYLEMFNFFQYTILSETLTNEESSNAIFILKDYSTTLVRKTVKSGSSDLNNCFVIDINIEFEDLRDLLAQKESYLTMSEKMFEEKEKETFIVNLLLSKFERKLFLYLLNSPGRVVPRKELCQHLWGKEHTSSNLSSLSALIKRIKYKLENYVGHSNNLKTIWGRGYIWKYNND</sequence>
<evidence type="ECO:0000256" key="3">
    <source>
        <dbReference type="ARBA" id="ARBA00023163"/>
    </source>
</evidence>
<dbReference type="Proteomes" id="UP001254770">
    <property type="component" value="Unassembled WGS sequence"/>
</dbReference>
<feature type="domain" description="OmpR/PhoB-type" evidence="5">
    <location>
        <begin position="99"/>
        <end position="213"/>
    </location>
</feature>
<dbReference type="AlphaFoldDB" id="A0AAW8TCE6"/>
<dbReference type="RefSeq" id="WP_311816461.1">
    <property type="nucleotide sequence ID" value="NZ_JARPXG010000002.1"/>
</dbReference>
<feature type="DNA-binding region" description="OmpR/PhoB-type" evidence="4">
    <location>
        <begin position="99"/>
        <end position="213"/>
    </location>
</feature>
<organism evidence="6 7">
    <name type="scientific">Enterococcus raffinosus</name>
    <dbReference type="NCBI Taxonomy" id="71452"/>
    <lineage>
        <taxon>Bacteria</taxon>
        <taxon>Bacillati</taxon>
        <taxon>Bacillota</taxon>
        <taxon>Bacilli</taxon>
        <taxon>Lactobacillales</taxon>
        <taxon>Enterococcaceae</taxon>
        <taxon>Enterococcus</taxon>
    </lineage>
</organism>
<accession>A0AAW8TCE6</accession>
<gene>
    <name evidence="6" type="ORF">P7D69_14255</name>
</gene>
<name>A0AAW8TCE6_9ENTE</name>
<dbReference type="GO" id="GO:0003677">
    <property type="term" value="F:DNA binding"/>
    <property type="evidence" value="ECO:0007669"/>
    <property type="project" value="UniProtKB-UniRule"/>
</dbReference>
<dbReference type="EMBL" id="JARPXL010000015">
    <property type="protein sequence ID" value="MDT2545510.1"/>
    <property type="molecule type" value="Genomic_DNA"/>
</dbReference>
<dbReference type="SUPFAM" id="SSF46894">
    <property type="entry name" value="C-terminal effector domain of the bipartite response regulators"/>
    <property type="match status" value="1"/>
</dbReference>
<proteinExistence type="predicted"/>
<evidence type="ECO:0000256" key="1">
    <source>
        <dbReference type="ARBA" id="ARBA00023015"/>
    </source>
</evidence>
<dbReference type="SMART" id="SM00862">
    <property type="entry name" value="Trans_reg_C"/>
    <property type="match status" value="1"/>
</dbReference>
<dbReference type="InterPro" id="IPR001867">
    <property type="entry name" value="OmpR/PhoB-type_DNA-bd"/>
</dbReference>
<evidence type="ECO:0000313" key="7">
    <source>
        <dbReference type="Proteomes" id="UP001254770"/>
    </source>
</evidence>
<dbReference type="PROSITE" id="PS51755">
    <property type="entry name" value="OMPR_PHOB"/>
    <property type="match status" value="1"/>
</dbReference>
<evidence type="ECO:0000256" key="4">
    <source>
        <dbReference type="PROSITE-ProRule" id="PRU01091"/>
    </source>
</evidence>
<evidence type="ECO:0000256" key="2">
    <source>
        <dbReference type="ARBA" id="ARBA00023125"/>
    </source>
</evidence>
<evidence type="ECO:0000313" key="6">
    <source>
        <dbReference type="EMBL" id="MDT2545510.1"/>
    </source>
</evidence>
<keyword evidence="1" id="KW-0805">Transcription regulation</keyword>
<dbReference type="InterPro" id="IPR036388">
    <property type="entry name" value="WH-like_DNA-bd_sf"/>
</dbReference>
<reference evidence="6" key="1">
    <citation type="submission" date="2023-03" db="EMBL/GenBank/DDBJ databases">
        <authorList>
            <person name="Shen W."/>
            <person name="Cai J."/>
        </authorList>
    </citation>
    <scope>NUCLEOTIDE SEQUENCE</scope>
    <source>
        <strain evidence="6">Y15</strain>
    </source>
</reference>
<evidence type="ECO:0000259" key="5">
    <source>
        <dbReference type="PROSITE" id="PS51755"/>
    </source>
</evidence>
<dbReference type="Pfam" id="PF00486">
    <property type="entry name" value="Trans_reg_C"/>
    <property type="match status" value="1"/>
</dbReference>
<comment type="caution">
    <text evidence="6">The sequence shown here is derived from an EMBL/GenBank/DDBJ whole genome shotgun (WGS) entry which is preliminary data.</text>
</comment>
<dbReference type="GO" id="GO:0000160">
    <property type="term" value="P:phosphorelay signal transduction system"/>
    <property type="evidence" value="ECO:0007669"/>
    <property type="project" value="InterPro"/>
</dbReference>